<dbReference type="RefSeq" id="XP_028490937.1">
    <property type="nucleotide sequence ID" value="XM_028637085.1"/>
</dbReference>
<name>A0A3M9XWY6_9PEZI</name>
<dbReference type="InterPro" id="IPR000608">
    <property type="entry name" value="UBC"/>
</dbReference>
<sequence length="622" mass="67563">MPSINLSGLPSLKRQHLLAEFSGLKQACPEGIFVSLTPGEVTLWSGAMFIRRGPYENAILRFQISFPDTYPRLPPLVTFSSDMFHPLIAPLTTYMYTTDIQDNGTVSATDDERLPPGGFSLRHGFPGWFGRRGRSNTAHARKVSGGQQPPATPAKGGSSSAITTPDSRATAGPTTASGSSISTYEVLQYIRSTFDDEAVLDSVPLEAAGNPGAWHAWRTRQRQRVKLSDSAAPPANASVPKVDGENTEAEPEAEGAEKGYEKEEPPAKEGAETAAAAVPPPAPTMSSRDPGQWNWAGVWEDRVKKGIAASLSEPVLYGGAAAGDDLIHFLSMEENDVGVVKDNLLRTLGSQASMEGHDLDPTSTSNEPAPLRVIKRQSRRIRGSDATSEYGSTRSRRTSGQTEESIGSAPGLPGWDRPLTVRKKRQSVFTSSYSSSPPIRALRPERSYMMLPHTREQISSKIHSNGGMSSLKYPSPIKEMPDSVLPDGMDGYLSPAHHSSYDKNESVSQSPCPMEYSNAYHAPIYQDAHVLVPHISITPEARKWDNSGDVLWTAIEITGQVRQSSNSQPAFSQYVGCEGIALPDPFRYGLLFDIRINIQPLRGAFVTELLQDDPIPTHVTLL</sequence>
<dbReference type="STRING" id="1051616.A0A3M9XWY6"/>
<evidence type="ECO:0000313" key="4">
    <source>
        <dbReference type="Proteomes" id="UP000267145"/>
    </source>
</evidence>
<evidence type="ECO:0000256" key="1">
    <source>
        <dbReference type="SAM" id="MobiDB-lite"/>
    </source>
</evidence>
<feature type="region of interest" description="Disordered" evidence="1">
    <location>
        <begin position="136"/>
        <end position="179"/>
    </location>
</feature>
<proteinExistence type="predicted"/>
<dbReference type="SUPFAM" id="SSF54495">
    <property type="entry name" value="UBC-like"/>
    <property type="match status" value="1"/>
</dbReference>
<dbReference type="Gene3D" id="3.10.110.10">
    <property type="entry name" value="Ubiquitin Conjugating Enzyme"/>
    <property type="match status" value="1"/>
</dbReference>
<feature type="compositionally biased region" description="Polar residues" evidence="1">
    <location>
        <begin position="385"/>
        <end position="405"/>
    </location>
</feature>
<feature type="compositionally biased region" description="Polar residues" evidence="1">
    <location>
        <begin position="157"/>
        <end position="179"/>
    </location>
</feature>
<dbReference type="GeneID" id="39606577"/>
<organism evidence="3 4">
    <name type="scientific">Verticillium nonalfalfae</name>
    <dbReference type="NCBI Taxonomy" id="1051616"/>
    <lineage>
        <taxon>Eukaryota</taxon>
        <taxon>Fungi</taxon>
        <taxon>Dikarya</taxon>
        <taxon>Ascomycota</taxon>
        <taxon>Pezizomycotina</taxon>
        <taxon>Sordariomycetes</taxon>
        <taxon>Hypocreomycetidae</taxon>
        <taxon>Glomerellales</taxon>
        <taxon>Plectosphaerellaceae</taxon>
        <taxon>Verticillium</taxon>
    </lineage>
</organism>
<comment type="caution">
    <text evidence="3">The sequence shown here is derived from an EMBL/GenBank/DDBJ whole genome shotgun (WGS) entry which is preliminary data.</text>
</comment>
<protein>
    <recommendedName>
        <fullName evidence="2">UBC core domain-containing protein</fullName>
    </recommendedName>
</protein>
<feature type="domain" description="UBC core" evidence="2">
    <location>
        <begin position="19"/>
        <end position="89"/>
    </location>
</feature>
<dbReference type="InterPro" id="IPR016135">
    <property type="entry name" value="UBQ-conjugating_enzyme/RWD"/>
</dbReference>
<feature type="region of interest" description="Disordered" evidence="1">
    <location>
        <begin position="375"/>
        <end position="418"/>
    </location>
</feature>
<keyword evidence="4" id="KW-1185">Reference proteome</keyword>
<accession>A0A3M9XWY6</accession>
<dbReference type="AlphaFoldDB" id="A0A3M9XWY6"/>
<dbReference type="EMBL" id="RBVV01000176">
    <property type="protein sequence ID" value="RNJ52779.1"/>
    <property type="molecule type" value="Genomic_DNA"/>
</dbReference>
<dbReference type="Proteomes" id="UP000267145">
    <property type="component" value="Unassembled WGS sequence"/>
</dbReference>
<feature type="compositionally biased region" description="Acidic residues" evidence="1">
    <location>
        <begin position="245"/>
        <end position="254"/>
    </location>
</feature>
<evidence type="ECO:0000313" key="3">
    <source>
        <dbReference type="EMBL" id="RNJ52779.1"/>
    </source>
</evidence>
<reference evidence="3 4" key="1">
    <citation type="submission" date="2018-10" db="EMBL/GenBank/DDBJ databases">
        <title>Genome sequence of Verticillium nonalfalfae VnAa140.</title>
        <authorList>
            <person name="Stajich J.E."/>
            <person name="Kasson M.T."/>
        </authorList>
    </citation>
    <scope>NUCLEOTIDE SEQUENCE [LARGE SCALE GENOMIC DNA]</scope>
    <source>
        <strain evidence="3 4">VnAa140</strain>
    </source>
</reference>
<dbReference type="Pfam" id="PF00179">
    <property type="entry name" value="UQ_con"/>
    <property type="match status" value="1"/>
</dbReference>
<gene>
    <name evidence="3" type="ORF">D7B24_002888</name>
</gene>
<feature type="compositionally biased region" description="Basic and acidic residues" evidence="1">
    <location>
        <begin position="255"/>
        <end position="271"/>
    </location>
</feature>
<dbReference type="CDD" id="cd23814">
    <property type="entry name" value="UEV_AKTIP"/>
    <property type="match status" value="1"/>
</dbReference>
<feature type="region of interest" description="Disordered" evidence="1">
    <location>
        <begin position="207"/>
        <end position="293"/>
    </location>
</feature>
<evidence type="ECO:0000259" key="2">
    <source>
        <dbReference type="Pfam" id="PF00179"/>
    </source>
</evidence>